<organism evidence="1 2">
    <name type="scientific">Aliisedimentitalea scapharcae</name>
    <dbReference type="NCBI Taxonomy" id="1524259"/>
    <lineage>
        <taxon>Bacteria</taxon>
        <taxon>Pseudomonadati</taxon>
        <taxon>Pseudomonadota</taxon>
        <taxon>Alphaproteobacteria</taxon>
        <taxon>Rhodobacterales</taxon>
        <taxon>Roseobacteraceae</taxon>
        <taxon>Aliisedimentitalea</taxon>
    </lineage>
</organism>
<proteinExistence type="predicted"/>
<evidence type="ECO:0000313" key="1">
    <source>
        <dbReference type="EMBL" id="WZK89122.1"/>
    </source>
</evidence>
<gene>
    <name evidence="1" type="ORF">QEZ52_00820</name>
</gene>
<protein>
    <recommendedName>
        <fullName evidence="3">Flagellar motility protein MotE (MotC chaperone)</fullName>
    </recommendedName>
</protein>
<name>A0ABZ2XUS3_9RHOB</name>
<keyword evidence="2" id="KW-1185">Reference proteome</keyword>
<dbReference type="Gene3D" id="1.25.60.10">
    <property type="entry name" value="MgtE N-terminal domain-like"/>
    <property type="match status" value="1"/>
</dbReference>
<evidence type="ECO:0000313" key="2">
    <source>
        <dbReference type="Proteomes" id="UP001623232"/>
    </source>
</evidence>
<reference evidence="1 2" key="1">
    <citation type="submission" date="2023-04" db="EMBL/GenBank/DDBJ databases">
        <title>Complete genome sequence of Alisedimentitalea scapharcae.</title>
        <authorList>
            <person name="Rong J.-C."/>
            <person name="Yi M.-L."/>
            <person name="Zhao Q."/>
        </authorList>
    </citation>
    <scope>NUCLEOTIDE SEQUENCE [LARGE SCALE GENOMIC DNA]</scope>
    <source>
        <strain evidence="1 2">KCTC 42119</strain>
    </source>
</reference>
<sequence>MKTKRASKTGRPSRIGTLFVLAVLLSGSAVLRLGLEAGPAIARELMPDTAEEKEAGAEDEMPFRSDSQVNPDFHAMLTAFREREAILEAKEIEIQDRMRALEIADQAIEQQMAALVQAEEQLRATLTLADGASENDLAKLTTVYEQMKPKDSAALFEEMDPDFAAGFLGRMKPDAAAAILAGLAPNTAYTISVVMAGKNANVPRE</sequence>
<dbReference type="EMBL" id="CP123584">
    <property type="protein sequence ID" value="WZK89122.1"/>
    <property type="molecule type" value="Genomic_DNA"/>
</dbReference>
<dbReference type="SUPFAM" id="SSF158791">
    <property type="entry name" value="MgtE N-terminal domain-like"/>
    <property type="match status" value="1"/>
</dbReference>
<dbReference type="Proteomes" id="UP001623232">
    <property type="component" value="Chromosome"/>
</dbReference>
<accession>A0ABZ2XUS3</accession>
<dbReference type="InterPro" id="IPR038076">
    <property type="entry name" value="MgtE_N_sf"/>
</dbReference>
<evidence type="ECO:0008006" key="3">
    <source>
        <dbReference type="Google" id="ProtNLM"/>
    </source>
</evidence>
<dbReference type="RefSeq" id="WP_406647070.1">
    <property type="nucleotide sequence ID" value="NZ_CP123584.1"/>
</dbReference>